<name>A0A3A6PWJ9_9EURY</name>
<evidence type="ECO:0000256" key="1">
    <source>
        <dbReference type="SAM" id="Phobius"/>
    </source>
</evidence>
<evidence type="ECO:0000313" key="2">
    <source>
        <dbReference type="EMBL" id="RJX42672.1"/>
    </source>
</evidence>
<evidence type="ECO:0000313" key="3">
    <source>
        <dbReference type="Proteomes" id="UP000276588"/>
    </source>
</evidence>
<dbReference type="RefSeq" id="WP_120102924.1">
    <property type="nucleotide sequence ID" value="NZ_QKNY01000013.1"/>
</dbReference>
<keyword evidence="1" id="KW-0472">Membrane</keyword>
<dbReference type="EMBL" id="QKNY01000013">
    <property type="protein sequence ID" value="RJX42672.1"/>
    <property type="molecule type" value="Genomic_DNA"/>
</dbReference>
<dbReference type="AlphaFoldDB" id="A0A3A6PWJ9"/>
<keyword evidence="1" id="KW-1133">Transmembrane helix</keyword>
<gene>
    <name evidence="2" type="ORF">DM826_08215</name>
</gene>
<organism evidence="2 3">
    <name type="scientific">Halonotius aquaticus</name>
    <dbReference type="NCBI Taxonomy" id="2216978"/>
    <lineage>
        <taxon>Archaea</taxon>
        <taxon>Methanobacteriati</taxon>
        <taxon>Methanobacteriota</taxon>
        <taxon>Stenosarchaea group</taxon>
        <taxon>Halobacteria</taxon>
        <taxon>Halobacteriales</taxon>
        <taxon>Haloferacaceae</taxon>
        <taxon>Halonotius</taxon>
    </lineage>
</organism>
<dbReference type="Pfam" id="PF09489">
    <property type="entry name" value="CbtB"/>
    <property type="match status" value="1"/>
</dbReference>
<protein>
    <submittedName>
        <fullName evidence="2">CbtB-domain containing protein</fullName>
    </submittedName>
</protein>
<reference evidence="2 3" key="1">
    <citation type="submission" date="2018-06" db="EMBL/GenBank/DDBJ databases">
        <title>Halonotius sp. F13-13 a new haloarchaeeon isolated from a solar saltern from Isla Cristina, Huelva, Spain.</title>
        <authorList>
            <person name="Duran-Viseras A."/>
            <person name="Sanchez-Porro C."/>
            <person name="Ventosa A."/>
        </authorList>
    </citation>
    <scope>NUCLEOTIDE SEQUENCE [LARGE SCALE GENOMIC DNA]</scope>
    <source>
        <strain evidence="2 3">F13-13</strain>
    </source>
</reference>
<accession>A0A3A6PWJ9</accession>
<dbReference type="OrthoDB" id="285177at2157"/>
<sequence>MTSQSDTVADRIETARAEIAPTTALAIFGFGAAITFTLLVLQEPLAHESLHNFRHAAGIVCH</sequence>
<dbReference type="Proteomes" id="UP000276588">
    <property type="component" value="Unassembled WGS sequence"/>
</dbReference>
<feature type="transmembrane region" description="Helical" evidence="1">
    <location>
        <begin position="20"/>
        <end position="41"/>
    </location>
</feature>
<proteinExistence type="predicted"/>
<keyword evidence="1" id="KW-0812">Transmembrane</keyword>
<keyword evidence="3" id="KW-1185">Reference proteome</keyword>
<dbReference type="InterPro" id="IPR012667">
    <property type="entry name" value="CbtB_put"/>
</dbReference>
<comment type="caution">
    <text evidence="2">The sequence shown here is derived from an EMBL/GenBank/DDBJ whole genome shotgun (WGS) entry which is preliminary data.</text>
</comment>